<dbReference type="GeneID" id="63802587"/>
<keyword evidence="2" id="KW-0433">Leucine-rich repeat</keyword>
<dbReference type="STRING" id="61395.A0A1Y1WJE0"/>
<evidence type="ECO:0000256" key="3">
    <source>
        <dbReference type="ARBA" id="ARBA00022737"/>
    </source>
</evidence>
<dbReference type="GO" id="GO:0031267">
    <property type="term" value="F:small GTPase binding"/>
    <property type="evidence" value="ECO:0007669"/>
    <property type="project" value="TreeGrafter"/>
</dbReference>
<dbReference type="GO" id="GO:0005096">
    <property type="term" value="F:GTPase activator activity"/>
    <property type="evidence" value="ECO:0007669"/>
    <property type="project" value="UniProtKB-KW"/>
</dbReference>
<sequence length="398" mass="42671">MSPIPSDRIYSLEGKGLKLTTAEDIAPYVEELRKIENLEELRLNGNTVGPEAAQALASALKTKTTLKVATLHDIFTGRLKDDVKASLEALAEALVELPELTELNLSDNAFGPLGATAMAPFLSKHTGLQVLKLNNNGLGIQGGQTIAAALVECQKECLRLGRPAALHTLICGRNRLENGSAPAFANAFGTLKSMRHVSMPQNGIRPEGIAELVAGLANNESLATLDLQDNTFTATGSKALAEALAGWQALEVLNVGDCLLGAEGGRLVAEALGQRASLKNINMQYNEIEMDGALALAESVRRLKALVNLELNGNRFDAESNAVEMIKAALAENDIDDDVLGSLSDMEELTDDEEEDEDEEDEEDEEKKDTEHAPKTASEALSSELDDLVSQMKEQLNV</sequence>
<keyword evidence="6" id="KW-1185">Reference proteome</keyword>
<keyword evidence="1" id="KW-0343">GTPase activation</keyword>
<dbReference type="Proteomes" id="UP000193922">
    <property type="component" value="Unassembled WGS sequence"/>
</dbReference>
<dbReference type="EMBL" id="MCFD01000001">
    <property type="protein sequence ID" value="ORX73659.1"/>
    <property type="molecule type" value="Genomic_DNA"/>
</dbReference>
<proteinExistence type="predicted"/>
<name>A0A1Y1WJE0_9FUNG</name>
<evidence type="ECO:0000256" key="1">
    <source>
        <dbReference type="ARBA" id="ARBA00022468"/>
    </source>
</evidence>
<dbReference type="GO" id="GO:0005634">
    <property type="term" value="C:nucleus"/>
    <property type="evidence" value="ECO:0007669"/>
    <property type="project" value="TreeGrafter"/>
</dbReference>
<dbReference type="GO" id="GO:0005829">
    <property type="term" value="C:cytosol"/>
    <property type="evidence" value="ECO:0007669"/>
    <property type="project" value="TreeGrafter"/>
</dbReference>
<dbReference type="SMART" id="SM00368">
    <property type="entry name" value="LRR_RI"/>
    <property type="match status" value="8"/>
</dbReference>
<evidence type="ECO:0000313" key="5">
    <source>
        <dbReference type="EMBL" id="ORX73659.1"/>
    </source>
</evidence>
<dbReference type="InterPro" id="IPR027038">
    <property type="entry name" value="RanGap"/>
</dbReference>
<dbReference type="Pfam" id="PF13516">
    <property type="entry name" value="LRR_6"/>
    <property type="match status" value="3"/>
</dbReference>
<keyword evidence="3" id="KW-0677">Repeat</keyword>
<accession>A0A1Y1WJE0</accession>
<dbReference type="InterPro" id="IPR032675">
    <property type="entry name" value="LRR_dom_sf"/>
</dbReference>
<dbReference type="AlphaFoldDB" id="A0A1Y1WJE0"/>
<dbReference type="PANTHER" id="PTHR24113">
    <property type="entry name" value="RAN GTPASE-ACTIVATING PROTEIN 1"/>
    <property type="match status" value="1"/>
</dbReference>
<gene>
    <name evidence="5" type="ORF">DL89DRAFT_263689</name>
</gene>
<evidence type="ECO:0000256" key="4">
    <source>
        <dbReference type="SAM" id="MobiDB-lite"/>
    </source>
</evidence>
<dbReference type="RefSeq" id="XP_040746870.1">
    <property type="nucleotide sequence ID" value="XM_040885939.1"/>
</dbReference>
<evidence type="ECO:0000256" key="2">
    <source>
        <dbReference type="ARBA" id="ARBA00022614"/>
    </source>
</evidence>
<dbReference type="OrthoDB" id="184583at2759"/>
<dbReference type="PANTHER" id="PTHR24113:SF12">
    <property type="entry name" value="RAN GTPASE-ACTIVATING PROTEIN 1"/>
    <property type="match status" value="1"/>
</dbReference>
<organism evidence="5 6">
    <name type="scientific">Linderina pennispora</name>
    <dbReference type="NCBI Taxonomy" id="61395"/>
    <lineage>
        <taxon>Eukaryota</taxon>
        <taxon>Fungi</taxon>
        <taxon>Fungi incertae sedis</taxon>
        <taxon>Zoopagomycota</taxon>
        <taxon>Kickxellomycotina</taxon>
        <taxon>Kickxellomycetes</taxon>
        <taxon>Kickxellales</taxon>
        <taxon>Kickxellaceae</taxon>
        <taxon>Linderina</taxon>
    </lineage>
</organism>
<dbReference type="SUPFAM" id="SSF52047">
    <property type="entry name" value="RNI-like"/>
    <property type="match status" value="1"/>
</dbReference>
<dbReference type="GO" id="GO:0006913">
    <property type="term" value="P:nucleocytoplasmic transport"/>
    <property type="evidence" value="ECO:0007669"/>
    <property type="project" value="TreeGrafter"/>
</dbReference>
<dbReference type="CDD" id="cd00116">
    <property type="entry name" value="LRR_RI"/>
    <property type="match status" value="1"/>
</dbReference>
<evidence type="ECO:0000313" key="6">
    <source>
        <dbReference type="Proteomes" id="UP000193922"/>
    </source>
</evidence>
<feature type="region of interest" description="Disordered" evidence="4">
    <location>
        <begin position="337"/>
        <end position="398"/>
    </location>
</feature>
<feature type="compositionally biased region" description="Acidic residues" evidence="4">
    <location>
        <begin position="337"/>
        <end position="366"/>
    </location>
</feature>
<dbReference type="InterPro" id="IPR001611">
    <property type="entry name" value="Leu-rich_rpt"/>
</dbReference>
<protein>
    <submittedName>
        <fullName evidence="5">RNI-like protein</fullName>
    </submittedName>
</protein>
<dbReference type="GO" id="GO:0048471">
    <property type="term" value="C:perinuclear region of cytoplasm"/>
    <property type="evidence" value="ECO:0007669"/>
    <property type="project" value="TreeGrafter"/>
</dbReference>
<dbReference type="Gene3D" id="3.80.10.10">
    <property type="entry name" value="Ribonuclease Inhibitor"/>
    <property type="match status" value="1"/>
</dbReference>
<comment type="caution">
    <text evidence="5">The sequence shown here is derived from an EMBL/GenBank/DDBJ whole genome shotgun (WGS) entry which is preliminary data.</text>
</comment>
<reference evidence="5 6" key="1">
    <citation type="submission" date="2016-07" db="EMBL/GenBank/DDBJ databases">
        <title>Pervasive Adenine N6-methylation of Active Genes in Fungi.</title>
        <authorList>
            <consortium name="DOE Joint Genome Institute"/>
            <person name="Mondo S.J."/>
            <person name="Dannebaum R.O."/>
            <person name="Kuo R.C."/>
            <person name="Labutti K."/>
            <person name="Haridas S."/>
            <person name="Kuo A."/>
            <person name="Salamov A."/>
            <person name="Ahrendt S.R."/>
            <person name="Lipzen A."/>
            <person name="Sullivan W."/>
            <person name="Andreopoulos W.B."/>
            <person name="Clum A."/>
            <person name="Lindquist E."/>
            <person name="Daum C."/>
            <person name="Ramamoorthy G.K."/>
            <person name="Gryganskyi A."/>
            <person name="Culley D."/>
            <person name="Magnuson J.K."/>
            <person name="James T.Y."/>
            <person name="O'Malley M.A."/>
            <person name="Stajich J.E."/>
            <person name="Spatafora J.W."/>
            <person name="Visel A."/>
            <person name="Grigoriev I.V."/>
        </authorList>
    </citation>
    <scope>NUCLEOTIDE SEQUENCE [LARGE SCALE GENOMIC DNA]</scope>
    <source>
        <strain evidence="5 6">ATCC 12442</strain>
    </source>
</reference>